<evidence type="ECO:0000256" key="1">
    <source>
        <dbReference type="SAM" id="Phobius"/>
    </source>
</evidence>
<keyword evidence="1" id="KW-1133">Transmembrane helix</keyword>
<evidence type="ECO:0000313" key="2">
    <source>
        <dbReference type="EMBL" id="KAG7363187.1"/>
    </source>
</evidence>
<keyword evidence="3" id="KW-1185">Reference proteome</keyword>
<keyword evidence="1" id="KW-0472">Membrane</keyword>
<name>A0A9K3LJI6_9STRA</name>
<protein>
    <submittedName>
        <fullName evidence="2">Uncharacterized protein</fullName>
    </submittedName>
</protein>
<reference evidence="2" key="1">
    <citation type="journal article" date="2021" name="Sci. Rep.">
        <title>Diploid genomic architecture of Nitzschia inconspicua, an elite biomass production diatom.</title>
        <authorList>
            <person name="Oliver A."/>
            <person name="Podell S."/>
            <person name="Pinowska A."/>
            <person name="Traller J.C."/>
            <person name="Smith S.R."/>
            <person name="McClure R."/>
            <person name="Beliaev A."/>
            <person name="Bohutskyi P."/>
            <person name="Hill E.A."/>
            <person name="Rabines A."/>
            <person name="Zheng H."/>
            <person name="Allen L.Z."/>
            <person name="Kuo A."/>
            <person name="Grigoriev I.V."/>
            <person name="Allen A.E."/>
            <person name="Hazlebeck D."/>
            <person name="Allen E.E."/>
        </authorList>
    </citation>
    <scope>NUCLEOTIDE SEQUENCE</scope>
    <source>
        <strain evidence="2">Hildebrandi</strain>
    </source>
</reference>
<comment type="caution">
    <text evidence="2">The sequence shown here is derived from an EMBL/GenBank/DDBJ whole genome shotgun (WGS) entry which is preliminary data.</text>
</comment>
<gene>
    <name evidence="2" type="ORF">IV203_026547</name>
</gene>
<dbReference type="OrthoDB" id="48867at2759"/>
<dbReference type="AlphaFoldDB" id="A0A9K3LJI6"/>
<dbReference type="Proteomes" id="UP000693970">
    <property type="component" value="Unassembled WGS sequence"/>
</dbReference>
<dbReference type="EMBL" id="JAGRRH010000010">
    <property type="protein sequence ID" value="KAG7363187.1"/>
    <property type="molecule type" value="Genomic_DNA"/>
</dbReference>
<reference evidence="2" key="2">
    <citation type="submission" date="2021-04" db="EMBL/GenBank/DDBJ databases">
        <authorList>
            <person name="Podell S."/>
        </authorList>
    </citation>
    <scope>NUCLEOTIDE SEQUENCE</scope>
    <source>
        <strain evidence="2">Hildebrandi</strain>
    </source>
</reference>
<organism evidence="2 3">
    <name type="scientific">Nitzschia inconspicua</name>
    <dbReference type="NCBI Taxonomy" id="303405"/>
    <lineage>
        <taxon>Eukaryota</taxon>
        <taxon>Sar</taxon>
        <taxon>Stramenopiles</taxon>
        <taxon>Ochrophyta</taxon>
        <taxon>Bacillariophyta</taxon>
        <taxon>Bacillariophyceae</taxon>
        <taxon>Bacillariophycidae</taxon>
        <taxon>Bacillariales</taxon>
        <taxon>Bacillariaceae</taxon>
        <taxon>Nitzschia</taxon>
    </lineage>
</organism>
<sequence length="255" mass="28322">MKALRAVLDAWHSDRPAGHWVTMTTTISGVPLIAVVYAWSQKGVSFFISTCGSTEVSPVKYESRFETASGAMSFKLINRPELAHFHYEFLPLIDEHNKQRQNLLALEKSGLDQGNTFVSSVMKLGQDVDASQGFVAGMEEQPSHLLNSRSSREGQLAIRMCGIVSVAEDTSKKRGCKSTIRRPSGVARATTCPCVERIDAMTKNLVPREVEHFPASTHNFADNSSVICCGKMHGQKEKFPREERISLHLRRSSIK</sequence>
<evidence type="ECO:0000313" key="3">
    <source>
        <dbReference type="Proteomes" id="UP000693970"/>
    </source>
</evidence>
<proteinExistence type="predicted"/>
<accession>A0A9K3LJI6</accession>
<keyword evidence="1" id="KW-0812">Transmembrane</keyword>
<feature type="transmembrane region" description="Helical" evidence="1">
    <location>
        <begin position="20"/>
        <end position="39"/>
    </location>
</feature>